<name>A0A1B9NE69_9MICO</name>
<dbReference type="OrthoDB" id="5189813at2"/>
<protein>
    <submittedName>
        <fullName evidence="1">Uncharacterized protein</fullName>
    </submittedName>
</protein>
<gene>
    <name evidence="1" type="ORF">A7J15_04370</name>
</gene>
<dbReference type="AlphaFoldDB" id="A0A1B9NE69"/>
<evidence type="ECO:0000313" key="1">
    <source>
        <dbReference type="EMBL" id="OCG74873.1"/>
    </source>
</evidence>
<dbReference type="STRING" id="904291.A7J15_04370"/>
<keyword evidence="2" id="KW-1185">Reference proteome</keyword>
<dbReference type="Proteomes" id="UP000093355">
    <property type="component" value="Unassembled WGS sequence"/>
</dbReference>
<evidence type="ECO:0000313" key="2">
    <source>
        <dbReference type="Proteomes" id="UP000093355"/>
    </source>
</evidence>
<organism evidence="1 2">
    <name type="scientific">Microbacterium sediminis</name>
    <dbReference type="NCBI Taxonomy" id="904291"/>
    <lineage>
        <taxon>Bacteria</taxon>
        <taxon>Bacillati</taxon>
        <taxon>Actinomycetota</taxon>
        <taxon>Actinomycetes</taxon>
        <taxon>Micrococcales</taxon>
        <taxon>Microbacteriaceae</taxon>
        <taxon>Microbacterium</taxon>
    </lineage>
</organism>
<reference evidence="1 2" key="1">
    <citation type="submission" date="2016-05" db="EMBL/GenBank/DDBJ databases">
        <authorList>
            <person name="Lavstsen T."/>
            <person name="Jespersen J.S."/>
        </authorList>
    </citation>
    <scope>NUCLEOTIDE SEQUENCE [LARGE SCALE GENOMIC DNA]</scope>
    <source>
        <strain evidence="1 2">YLB-01</strain>
    </source>
</reference>
<sequence length="96" mass="9680">MCATGGACSSYAPGHALHLIQARIASATPAEWVDGIVEAADPLAGTLVVRSLDGDVLELWNGSGAALEAPAGTPVAVHRRYSVLAAGRARFNVAAA</sequence>
<accession>A0A1B9NE69</accession>
<dbReference type="EMBL" id="LXMD01000021">
    <property type="protein sequence ID" value="OCG74873.1"/>
    <property type="molecule type" value="Genomic_DNA"/>
</dbReference>
<proteinExistence type="predicted"/>
<comment type="caution">
    <text evidence="1">The sequence shown here is derived from an EMBL/GenBank/DDBJ whole genome shotgun (WGS) entry which is preliminary data.</text>
</comment>